<dbReference type="Pfam" id="PF00072">
    <property type="entry name" value="Response_reg"/>
    <property type="match status" value="1"/>
</dbReference>
<protein>
    <submittedName>
        <fullName evidence="5">PleD family two-component system response regulator</fullName>
    </submittedName>
</protein>
<evidence type="ECO:0000256" key="3">
    <source>
        <dbReference type="SAM" id="MobiDB-lite"/>
    </source>
</evidence>
<gene>
    <name evidence="5" type="ORF">ACG02S_18090</name>
</gene>
<comment type="caution">
    <text evidence="5">The sequence shown here is derived from an EMBL/GenBank/DDBJ whole genome shotgun (WGS) entry which is preliminary data.</text>
</comment>
<dbReference type="RefSeq" id="WP_394471873.1">
    <property type="nucleotide sequence ID" value="NZ_JBIGHY010000006.1"/>
</dbReference>
<evidence type="ECO:0000256" key="1">
    <source>
        <dbReference type="ARBA" id="ARBA00022553"/>
    </source>
</evidence>
<keyword evidence="1" id="KW-0597">Phosphoprotein</keyword>
<feature type="region of interest" description="Disordered" evidence="3">
    <location>
        <begin position="70"/>
        <end position="104"/>
    </location>
</feature>
<comment type="caution">
    <text evidence="2">Lacks conserved residue(s) required for the propagation of feature annotation.</text>
</comment>
<dbReference type="PANTHER" id="PTHR44591:SF23">
    <property type="entry name" value="CHEY SUBFAMILY"/>
    <property type="match status" value="1"/>
</dbReference>
<evidence type="ECO:0000313" key="5">
    <source>
        <dbReference type="EMBL" id="MFG6415809.1"/>
    </source>
</evidence>
<dbReference type="PROSITE" id="PS50110">
    <property type="entry name" value="RESPONSE_REGULATORY"/>
    <property type="match status" value="1"/>
</dbReference>
<dbReference type="InterPro" id="IPR011006">
    <property type="entry name" value="CheY-like_superfamily"/>
</dbReference>
<reference evidence="5 6" key="1">
    <citation type="submission" date="2024-09" db="EMBL/GenBank/DDBJ databases">
        <title>Novel species of the genus Pelomonas and Roseateles isolated from streams.</title>
        <authorList>
            <person name="Lu H."/>
        </authorList>
    </citation>
    <scope>NUCLEOTIDE SEQUENCE [LARGE SCALE GENOMIC DNA]</scope>
    <source>
        <strain evidence="5 6">DC23W</strain>
    </source>
</reference>
<accession>A0ABW7ESG9</accession>
<dbReference type="InterPro" id="IPR050595">
    <property type="entry name" value="Bact_response_regulator"/>
</dbReference>
<dbReference type="Proteomes" id="UP001606300">
    <property type="component" value="Unassembled WGS sequence"/>
</dbReference>
<dbReference type="SMART" id="SM00448">
    <property type="entry name" value="REC"/>
    <property type="match status" value="1"/>
</dbReference>
<organism evidence="5 6">
    <name type="scientific">Pelomonas dachongensis</name>
    <dbReference type="NCBI Taxonomy" id="3299029"/>
    <lineage>
        <taxon>Bacteria</taxon>
        <taxon>Pseudomonadati</taxon>
        <taxon>Pseudomonadota</taxon>
        <taxon>Betaproteobacteria</taxon>
        <taxon>Burkholderiales</taxon>
        <taxon>Sphaerotilaceae</taxon>
        <taxon>Roseateles</taxon>
    </lineage>
</organism>
<feature type="domain" description="Response regulatory" evidence="4">
    <location>
        <begin position="113"/>
        <end position="226"/>
    </location>
</feature>
<evidence type="ECO:0000313" key="6">
    <source>
        <dbReference type="Proteomes" id="UP001606300"/>
    </source>
</evidence>
<keyword evidence="6" id="KW-1185">Reference proteome</keyword>
<dbReference type="Gene3D" id="3.40.50.2300">
    <property type="match status" value="1"/>
</dbReference>
<dbReference type="PANTHER" id="PTHR44591">
    <property type="entry name" value="STRESS RESPONSE REGULATOR PROTEIN 1"/>
    <property type="match status" value="1"/>
</dbReference>
<dbReference type="SUPFAM" id="SSF52172">
    <property type="entry name" value="CheY-like"/>
    <property type="match status" value="1"/>
</dbReference>
<dbReference type="EMBL" id="JBIGHY010000006">
    <property type="protein sequence ID" value="MFG6415809.1"/>
    <property type="molecule type" value="Genomic_DNA"/>
</dbReference>
<evidence type="ECO:0000256" key="2">
    <source>
        <dbReference type="PROSITE-ProRule" id="PRU00169"/>
    </source>
</evidence>
<sequence length="234" mass="24991">MLLQNAAAETDGGCLNSARRPCRARVESACRGLGNKINGVASGLQRAGGRTIGSPLGPFDAQVEALQPTQGVQPSTLRKDFERPTASPMAEPRFTAPNPDSADPTTVPAASLLVLVVERDPHIRALEAHFLTEAGFEVAFATDGHEALKRVRERSPDIVITEVLVPKLDGLSLCRQLKSDPLTKHIAVLIFSILAASSRAAEAGADAFLMKPLAEQRLLSTVNSLIEKRRKSKG</sequence>
<name>A0ABW7ESG9_9BURK</name>
<evidence type="ECO:0000259" key="4">
    <source>
        <dbReference type="PROSITE" id="PS50110"/>
    </source>
</evidence>
<proteinExistence type="predicted"/>
<dbReference type="InterPro" id="IPR001789">
    <property type="entry name" value="Sig_transdc_resp-reg_receiver"/>
</dbReference>